<feature type="region of interest" description="Disordered" evidence="1">
    <location>
        <begin position="24"/>
        <end position="51"/>
    </location>
</feature>
<dbReference type="PROSITE" id="PS51257">
    <property type="entry name" value="PROKAR_LIPOPROTEIN"/>
    <property type="match status" value="1"/>
</dbReference>
<comment type="caution">
    <text evidence="4">The sequence shown here is derived from an EMBL/GenBank/DDBJ whole genome shotgun (WGS) entry which is preliminary data.</text>
</comment>
<keyword evidence="2" id="KW-0732">Signal</keyword>
<evidence type="ECO:0000256" key="2">
    <source>
        <dbReference type="SAM" id="SignalP"/>
    </source>
</evidence>
<accession>A0ABW4D247</accession>
<keyword evidence="5" id="KW-1185">Reference proteome</keyword>
<feature type="domain" description="PepSY" evidence="3">
    <location>
        <begin position="53"/>
        <end position="107"/>
    </location>
</feature>
<dbReference type="Pfam" id="PF03413">
    <property type="entry name" value="PepSY"/>
    <property type="match status" value="2"/>
</dbReference>
<dbReference type="InterPro" id="IPR025711">
    <property type="entry name" value="PepSY"/>
</dbReference>
<feature type="signal peptide" evidence="2">
    <location>
        <begin position="1"/>
        <end position="18"/>
    </location>
</feature>
<protein>
    <submittedName>
        <fullName evidence="4">PepSY domain-containing protein</fullName>
    </submittedName>
</protein>
<proteinExistence type="predicted"/>
<evidence type="ECO:0000313" key="4">
    <source>
        <dbReference type="EMBL" id="MFD1442172.1"/>
    </source>
</evidence>
<feature type="chain" id="PRO_5046165360" evidence="2">
    <location>
        <begin position="19"/>
        <end position="190"/>
    </location>
</feature>
<feature type="compositionally biased region" description="Low complexity" evidence="1">
    <location>
        <begin position="31"/>
        <end position="50"/>
    </location>
</feature>
<sequence length="190" mass="20491">MIKRVLITMVALMTLGLAACGHDDDDHQAKDQSSQTTKSSQSTSSKTAQTLPKQTLDQAWAIFVKAHPDAQVTSVKVDRETGTYMYEITGNVGTTEHEMTINGDTGETVQDEEDATDDNDPAIKRDGLKPLKDITTAATKKLAGSTATEWDLDTDNGQVQWEVSLQHNSGEHVVHVDAYSGVASDAVADD</sequence>
<dbReference type="EMBL" id="JBHTOK010000079">
    <property type="protein sequence ID" value="MFD1442172.1"/>
    <property type="molecule type" value="Genomic_DNA"/>
</dbReference>
<reference evidence="5" key="1">
    <citation type="journal article" date="2019" name="Int. J. Syst. Evol. Microbiol.">
        <title>The Global Catalogue of Microorganisms (GCM) 10K type strain sequencing project: providing services to taxonomists for standard genome sequencing and annotation.</title>
        <authorList>
            <consortium name="The Broad Institute Genomics Platform"/>
            <consortium name="The Broad Institute Genome Sequencing Center for Infectious Disease"/>
            <person name="Wu L."/>
            <person name="Ma J."/>
        </authorList>
    </citation>
    <scope>NUCLEOTIDE SEQUENCE [LARGE SCALE GENOMIC DNA]</scope>
    <source>
        <strain evidence="5">CCM 8912</strain>
    </source>
</reference>
<dbReference type="Gene3D" id="3.10.450.40">
    <property type="match status" value="2"/>
</dbReference>
<name>A0ABW4D247_9LACO</name>
<dbReference type="Proteomes" id="UP001597212">
    <property type="component" value="Unassembled WGS sequence"/>
</dbReference>
<feature type="domain" description="PepSY" evidence="3">
    <location>
        <begin position="131"/>
        <end position="181"/>
    </location>
</feature>
<dbReference type="RefSeq" id="WP_125754829.1">
    <property type="nucleotide sequence ID" value="NZ_JBHTOK010000079.1"/>
</dbReference>
<evidence type="ECO:0000313" key="5">
    <source>
        <dbReference type="Proteomes" id="UP001597212"/>
    </source>
</evidence>
<organism evidence="4 5">
    <name type="scientific">Lacticaseibacillus hegangensis</name>
    <dbReference type="NCBI Taxonomy" id="2486010"/>
    <lineage>
        <taxon>Bacteria</taxon>
        <taxon>Bacillati</taxon>
        <taxon>Bacillota</taxon>
        <taxon>Bacilli</taxon>
        <taxon>Lactobacillales</taxon>
        <taxon>Lactobacillaceae</taxon>
        <taxon>Lacticaseibacillus</taxon>
    </lineage>
</organism>
<gene>
    <name evidence="4" type="ORF">ACFQ5K_12360</name>
</gene>
<evidence type="ECO:0000256" key="1">
    <source>
        <dbReference type="SAM" id="MobiDB-lite"/>
    </source>
</evidence>
<evidence type="ECO:0000259" key="3">
    <source>
        <dbReference type="Pfam" id="PF03413"/>
    </source>
</evidence>